<name>A0A423WH36_CYTCH</name>
<dbReference type="OrthoDB" id="5415655at2759"/>
<protein>
    <recommendedName>
        <fullName evidence="8">EXPERA domain-containing protein</fullName>
    </recommendedName>
</protein>
<comment type="caution">
    <text evidence="9">The sequence shown here is derived from an EMBL/GenBank/DDBJ whole genome shotgun (WGS) entry which is preliminary data.</text>
</comment>
<keyword evidence="5 6" id="KW-0472">Membrane</keyword>
<dbReference type="EMBL" id="LJZO01000004">
    <property type="protein sequence ID" value="ROW02643.1"/>
    <property type="molecule type" value="Genomic_DNA"/>
</dbReference>
<comment type="similarity">
    <text evidence="2">Belongs to the EBP family.</text>
</comment>
<dbReference type="GO" id="GO:0005783">
    <property type="term" value="C:endoplasmic reticulum"/>
    <property type="evidence" value="ECO:0007669"/>
    <property type="project" value="TreeGrafter"/>
</dbReference>
<evidence type="ECO:0000313" key="9">
    <source>
        <dbReference type="EMBL" id="ROW02643.1"/>
    </source>
</evidence>
<dbReference type="PANTHER" id="PTHR14207:SF1">
    <property type="entry name" value="EMOPAMIL-BINDING PROTEIN-LIKE"/>
    <property type="match status" value="1"/>
</dbReference>
<gene>
    <name evidence="9" type="ORF">VSDG_01601</name>
</gene>
<reference evidence="9 10" key="1">
    <citation type="submission" date="2015-09" db="EMBL/GenBank/DDBJ databases">
        <title>Host preference determinants of Valsa canker pathogens revealed by comparative genomics.</title>
        <authorList>
            <person name="Yin Z."/>
            <person name="Huang L."/>
        </authorList>
    </citation>
    <scope>NUCLEOTIDE SEQUENCE [LARGE SCALE GENOMIC DNA]</scope>
    <source>
        <strain evidence="9 10">YSFL</strain>
    </source>
</reference>
<dbReference type="Pfam" id="PF05241">
    <property type="entry name" value="EBP"/>
    <property type="match status" value="1"/>
</dbReference>
<organism evidence="9 10">
    <name type="scientific">Cytospora chrysosperma</name>
    <name type="common">Cytospora canker fungus</name>
    <name type="synonym">Sphaeria chrysosperma</name>
    <dbReference type="NCBI Taxonomy" id="252740"/>
    <lineage>
        <taxon>Eukaryota</taxon>
        <taxon>Fungi</taxon>
        <taxon>Dikarya</taxon>
        <taxon>Ascomycota</taxon>
        <taxon>Pezizomycotina</taxon>
        <taxon>Sordariomycetes</taxon>
        <taxon>Sordariomycetidae</taxon>
        <taxon>Diaporthales</taxon>
        <taxon>Cytosporaceae</taxon>
        <taxon>Cytospora</taxon>
    </lineage>
</organism>
<feature type="transmembrane region" description="Helical" evidence="7">
    <location>
        <begin position="210"/>
        <end position="232"/>
    </location>
</feature>
<evidence type="ECO:0000256" key="5">
    <source>
        <dbReference type="ARBA" id="ARBA00023136"/>
    </source>
</evidence>
<evidence type="ECO:0000256" key="1">
    <source>
        <dbReference type="ARBA" id="ARBA00004141"/>
    </source>
</evidence>
<proteinExistence type="inferred from homology"/>
<dbReference type="STRING" id="252740.A0A423WH36"/>
<dbReference type="InterPro" id="IPR007905">
    <property type="entry name" value="EBP"/>
</dbReference>
<keyword evidence="3 6" id="KW-0812">Transmembrane</keyword>
<sequence>MAPDTIAVGHSLPPDLFDEVTLISLASTVAILLVAYGASLKALSSSTPGNYRFLFIWHAFDALIHFCLEGSFLYHCFFSWKSYDDVTMADIRDHKYYPTARGYLGHDDRIWGAQAGGDNVFAQLWMVYARADRRWAGADLGVISLELLTVFIVGPLACLVCYDIAKRNPRANIVMTIIATAELYGGFMTFCPEWLTGNQFLDTSNWMYKWVYLVFFNALWVVVPFYAIYVSWNAFMTAFSIQKSAVVVKKTK</sequence>
<accession>A0A423WH36</accession>
<feature type="transmembrane region" description="Helical" evidence="7">
    <location>
        <begin position="140"/>
        <end position="161"/>
    </location>
</feature>
<evidence type="ECO:0000313" key="10">
    <source>
        <dbReference type="Proteomes" id="UP000284375"/>
    </source>
</evidence>
<feature type="transmembrane region" description="Helical" evidence="7">
    <location>
        <begin position="51"/>
        <end position="74"/>
    </location>
</feature>
<keyword evidence="10" id="KW-1185">Reference proteome</keyword>
<feature type="transmembrane region" description="Helical" evidence="7">
    <location>
        <begin position="20"/>
        <end position="39"/>
    </location>
</feature>
<evidence type="ECO:0000256" key="3">
    <source>
        <dbReference type="ARBA" id="ARBA00022692"/>
    </source>
</evidence>
<dbReference type="PANTHER" id="PTHR14207">
    <property type="entry name" value="STEROL ISOMERASE"/>
    <property type="match status" value="1"/>
</dbReference>
<comment type="subcellular location">
    <subcellularLocation>
        <location evidence="1">Membrane</location>
        <topology evidence="1">Multi-pass membrane protein</topology>
    </subcellularLocation>
</comment>
<evidence type="ECO:0000256" key="7">
    <source>
        <dbReference type="SAM" id="Phobius"/>
    </source>
</evidence>
<dbReference type="GO" id="GO:0016125">
    <property type="term" value="P:sterol metabolic process"/>
    <property type="evidence" value="ECO:0007669"/>
    <property type="project" value="InterPro"/>
</dbReference>
<evidence type="ECO:0000256" key="4">
    <source>
        <dbReference type="ARBA" id="ARBA00022989"/>
    </source>
</evidence>
<dbReference type="InterPro" id="IPR033118">
    <property type="entry name" value="EXPERA"/>
</dbReference>
<evidence type="ECO:0000259" key="8">
    <source>
        <dbReference type="PROSITE" id="PS51751"/>
    </source>
</evidence>
<dbReference type="AlphaFoldDB" id="A0A423WH36"/>
<dbReference type="GO" id="GO:0047750">
    <property type="term" value="F:cholestenol delta-isomerase activity"/>
    <property type="evidence" value="ECO:0007669"/>
    <property type="project" value="InterPro"/>
</dbReference>
<evidence type="ECO:0000256" key="6">
    <source>
        <dbReference type="PROSITE-ProRule" id="PRU01087"/>
    </source>
</evidence>
<feature type="transmembrane region" description="Helical" evidence="7">
    <location>
        <begin position="173"/>
        <end position="190"/>
    </location>
</feature>
<dbReference type="Proteomes" id="UP000284375">
    <property type="component" value="Unassembled WGS sequence"/>
</dbReference>
<evidence type="ECO:0000256" key="2">
    <source>
        <dbReference type="ARBA" id="ARBA00008337"/>
    </source>
</evidence>
<feature type="domain" description="EXPERA" evidence="8">
    <location>
        <begin position="50"/>
        <end position="228"/>
    </location>
</feature>
<keyword evidence="4 6" id="KW-1133">Transmembrane helix</keyword>
<dbReference type="GO" id="GO:0016020">
    <property type="term" value="C:membrane"/>
    <property type="evidence" value="ECO:0007669"/>
    <property type="project" value="UniProtKB-SubCell"/>
</dbReference>
<dbReference type="PROSITE" id="PS51751">
    <property type="entry name" value="EXPERA"/>
    <property type="match status" value="1"/>
</dbReference>